<proteinExistence type="predicted"/>
<dbReference type="RefSeq" id="WP_211936646.1">
    <property type="nucleotide sequence ID" value="NZ_CP073078.1"/>
</dbReference>
<sequence>MEDLAELSALGMELARSLAKRGIEAARAGKAEAVEAERSFSRLTRAVRLTMALEARLSESLLPQDKPGAAQGAPGKGPQGQGPEDGFWMPYSQLNGATQRLKEKLAKFIKNAPAPEDGDGEDDFVETSEGREREARERLVETEEELPDWLMSGGRAAEFPDGVDPFGRPAGGHVRPAGDGFKARGPAKATPHTAHPGEGRGPDRMAPPSGPDPQRKSGGP</sequence>
<evidence type="ECO:0000256" key="1">
    <source>
        <dbReference type="SAM" id="MobiDB-lite"/>
    </source>
</evidence>
<gene>
    <name evidence="2" type="ORF">KCG34_16075</name>
</gene>
<reference evidence="2" key="1">
    <citation type="submission" date="2021-04" db="EMBL/GenBank/DDBJ databases">
        <title>The complete genome sequence of Caulobacter sp. S6.</title>
        <authorList>
            <person name="Tang Y."/>
            <person name="Ouyang W."/>
            <person name="Liu Q."/>
            <person name="Huang B."/>
            <person name="Guo Z."/>
            <person name="Lei P."/>
        </authorList>
    </citation>
    <scope>NUCLEOTIDE SEQUENCE</scope>
    <source>
        <strain evidence="2">S6</strain>
    </source>
</reference>
<name>A0A975ITL5_9CAUL</name>
<keyword evidence="3" id="KW-1185">Reference proteome</keyword>
<dbReference type="KEGG" id="caul:KCG34_16075"/>
<organism evidence="2 3">
    <name type="scientific">Phenylobacterium montanum</name>
    <dbReference type="NCBI Taxonomy" id="2823693"/>
    <lineage>
        <taxon>Bacteria</taxon>
        <taxon>Pseudomonadati</taxon>
        <taxon>Pseudomonadota</taxon>
        <taxon>Alphaproteobacteria</taxon>
        <taxon>Caulobacterales</taxon>
        <taxon>Caulobacteraceae</taxon>
        <taxon>Phenylobacterium</taxon>
    </lineage>
</organism>
<feature type="compositionally biased region" description="Basic and acidic residues" evidence="1">
    <location>
        <begin position="128"/>
        <end position="141"/>
    </location>
</feature>
<dbReference type="EMBL" id="CP073078">
    <property type="protein sequence ID" value="QUD86594.1"/>
    <property type="molecule type" value="Genomic_DNA"/>
</dbReference>
<dbReference type="AlphaFoldDB" id="A0A975ITL5"/>
<evidence type="ECO:0000313" key="3">
    <source>
        <dbReference type="Proteomes" id="UP000676409"/>
    </source>
</evidence>
<feature type="region of interest" description="Disordered" evidence="1">
    <location>
        <begin position="58"/>
        <end position="94"/>
    </location>
</feature>
<feature type="region of interest" description="Disordered" evidence="1">
    <location>
        <begin position="106"/>
        <end position="220"/>
    </location>
</feature>
<accession>A0A975ITL5</accession>
<feature type="compositionally biased region" description="Acidic residues" evidence="1">
    <location>
        <begin position="116"/>
        <end position="126"/>
    </location>
</feature>
<evidence type="ECO:0000313" key="2">
    <source>
        <dbReference type="EMBL" id="QUD86594.1"/>
    </source>
</evidence>
<protein>
    <submittedName>
        <fullName evidence="2">Uncharacterized protein</fullName>
    </submittedName>
</protein>
<dbReference type="Proteomes" id="UP000676409">
    <property type="component" value="Chromosome"/>
</dbReference>